<comment type="caution">
    <text evidence="6">The sequence shown here is derived from an EMBL/GenBank/DDBJ whole genome shotgun (WGS) entry which is preliminary data.</text>
</comment>
<protein>
    <recommendedName>
        <fullName evidence="5">HIT domain-containing protein</fullName>
    </recommendedName>
</protein>
<feature type="short sequence motif" description="Histidine triad motif" evidence="3">
    <location>
        <begin position="226"/>
        <end position="230"/>
    </location>
</feature>
<dbReference type="GO" id="GO:0016787">
    <property type="term" value="F:hydrolase activity"/>
    <property type="evidence" value="ECO:0007669"/>
    <property type="project" value="UniProtKB-KW"/>
</dbReference>
<accession>A0A507E0J3</accession>
<keyword evidence="1" id="KW-0547">Nucleotide-binding</keyword>
<feature type="region of interest" description="Disordered" evidence="4">
    <location>
        <begin position="1"/>
        <end position="23"/>
    </location>
</feature>
<evidence type="ECO:0000313" key="6">
    <source>
        <dbReference type="EMBL" id="TPX56570.1"/>
    </source>
</evidence>
<evidence type="ECO:0000256" key="2">
    <source>
        <dbReference type="ARBA" id="ARBA00022801"/>
    </source>
</evidence>
<dbReference type="Gene3D" id="3.30.428.10">
    <property type="entry name" value="HIT-like"/>
    <property type="match status" value="1"/>
</dbReference>
<dbReference type="SUPFAM" id="SSF54197">
    <property type="entry name" value="HIT-like"/>
    <property type="match status" value="1"/>
</dbReference>
<dbReference type="STRING" id="109895.A0A507E0J3"/>
<reference evidence="6 7" key="1">
    <citation type="journal article" date="2019" name="Sci. Rep.">
        <title>Comparative genomics of chytrid fungi reveal insights into the obligate biotrophic and pathogenic lifestyle of Synchytrium endobioticum.</title>
        <authorList>
            <person name="van de Vossenberg B.T.L.H."/>
            <person name="Warris S."/>
            <person name="Nguyen H.D.T."/>
            <person name="van Gent-Pelzer M.P.E."/>
            <person name="Joly D.L."/>
            <person name="van de Geest H.C."/>
            <person name="Bonants P.J.M."/>
            <person name="Smith D.S."/>
            <person name="Levesque C.A."/>
            <person name="van der Lee T.A.J."/>
        </authorList>
    </citation>
    <scope>NUCLEOTIDE SEQUENCE [LARGE SCALE GENOMIC DNA]</scope>
    <source>
        <strain evidence="6 7">CBS 809.83</strain>
    </source>
</reference>
<evidence type="ECO:0000256" key="3">
    <source>
        <dbReference type="PROSITE-ProRule" id="PRU00464"/>
    </source>
</evidence>
<evidence type="ECO:0000256" key="4">
    <source>
        <dbReference type="SAM" id="MobiDB-lite"/>
    </source>
</evidence>
<dbReference type="EMBL" id="QEAQ01000070">
    <property type="protein sequence ID" value="TPX56570.1"/>
    <property type="molecule type" value="Genomic_DNA"/>
</dbReference>
<gene>
    <name evidence="6" type="ORF">PhCBS80983_g04452</name>
</gene>
<dbReference type="PROSITE" id="PS51084">
    <property type="entry name" value="HIT_2"/>
    <property type="match status" value="1"/>
</dbReference>
<dbReference type="InterPro" id="IPR036265">
    <property type="entry name" value="HIT-like_sf"/>
</dbReference>
<evidence type="ECO:0000313" key="7">
    <source>
        <dbReference type="Proteomes" id="UP000318582"/>
    </source>
</evidence>
<dbReference type="Proteomes" id="UP000318582">
    <property type="component" value="Unassembled WGS sequence"/>
</dbReference>
<dbReference type="AlphaFoldDB" id="A0A507E0J3"/>
<evidence type="ECO:0000259" key="5">
    <source>
        <dbReference type="PROSITE" id="PS51084"/>
    </source>
</evidence>
<organism evidence="6 7">
    <name type="scientific">Powellomyces hirtus</name>
    <dbReference type="NCBI Taxonomy" id="109895"/>
    <lineage>
        <taxon>Eukaryota</taxon>
        <taxon>Fungi</taxon>
        <taxon>Fungi incertae sedis</taxon>
        <taxon>Chytridiomycota</taxon>
        <taxon>Chytridiomycota incertae sedis</taxon>
        <taxon>Chytridiomycetes</taxon>
        <taxon>Spizellomycetales</taxon>
        <taxon>Powellomycetaceae</taxon>
        <taxon>Powellomyces</taxon>
    </lineage>
</organism>
<dbReference type="PANTHER" id="PTHR12486">
    <property type="entry name" value="APRATAXIN-RELATED"/>
    <property type="match status" value="1"/>
</dbReference>
<keyword evidence="7" id="KW-1185">Reference proteome</keyword>
<name>A0A507E0J3_9FUNG</name>
<dbReference type="GO" id="GO:0000166">
    <property type="term" value="F:nucleotide binding"/>
    <property type="evidence" value="ECO:0007669"/>
    <property type="project" value="UniProtKB-KW"/>
</dbReference>
<keyword evidence="2" id="KW-0378">Hydrolase</keyword>
<sequence>MPRVHLSSSLSSSSSSPPSSSWRSSLRLLTTITSILLVFLPLLSSGWTFHLTSLLSHLNHPAFTILTSELRDLHIVHDLFCTQVPMSPFFARMWACPPLRRDEVGRKDSLEDLAQAYQDQQTHGVARHEDGCVFCRIVDGRESTARIVYQDDEFIAFHDINPSAQLHLLLIPRSHIPTIHSLTPTHLPLLTRMLERARTILHSHGFTEQQQQQLGFHVPPFTSVSHLHLHVLGLPYRGWLRSVKYPRRDSTWGWFVKGTVVERSLERARERGEKGGWRWGWV</sequence>
<dbReference type="InterPro" id="IPR011146">
    <property type="entry name" value="HIT-like"/>
</dbReference>
<feature type="domain" description="HIT" evidence="5">
    <location>
        <begin position="133"/>
        <end position="245"/>
    </location>
</feature>
<proteinExistence type="predicted"/>
<evidence type="ECO:0000256" key="1">
    <source>
        <dbReference type="ARBA" id="ARBA00022741"/>
    </source>
</evidence>
<dbReference type="PANTHER" id="PTHR12486:SF5">
    <property type="entry name" value="ADENOSINE 5'-MONOPHOSPHORAMIDASE HINT3"/>
    <property type="match status" value="1"/>
</dbReference>
<dbReference type="Pfam" id="PF11969">
    <property type="entry name" value="DcpS_C"/>
    <property type="match status" value="1"/>
</dbReference>